<organism evidence="4">
    <name type="scientific">Laccaria bicolor (strain S238N-H82 / ATCC MYA-4686)</name>
    <name type="common">Bicoloured deceiver</name>
    <name type="synonym">Laccaria laccata var. bicolor</name>
    <dbReference type="NCBI Taxonomy" id="486041"/>
    <lineage>
        <taxon>Eukaryota</taxon>
        <taxon>Fungi</taxon>
        <taxon>Dikarya</taxon>
        <taxon>Basidiomycota</taxon>
        <taxon>Agaricomycotina</taxon>
        <taxon>Agaricomycetes</taxon>
        <taxon>Agaricomycetidae</taxon>
        <taxon>Agaricales</taxon>
        <taxon>Agaricineae</taxon>
        <taxon>Hydnangiaceae</taxon>
        <taxon>Laccaria</taxon>
    </lineage>
</organism>
<proteinExistence type="predicted"/>
<gene>
    <name evidence="3" type="ORF">LACBIDRAFT_327087</name>
</gene>
<protein>
    <submittedName>
        <fullName evidence="3">Predicted protein</fullName>
    </submittedName>
</protein>
<evidence type="ECO:0000256" key="1">
    <source>
        <dbReference type="SAM" id="MobiDB-lite"/>
    </source>
</evidence>
<keyword evidence="4" id="KW-1185">Reference proteome</keyword>
<dbReference type="OrthoDB" id="2507450at2759"/>
<dbReference type="STRING" id="486041.B0DAL7"/>
<dbReference type="RefSeq" id="XP_001880781.1">
    <property type="nucleotide sequence ID" value="XM_001880746.1"/>
</dbReference>
<dbReference type="AlphaFoldDB" id="B0DAL7"/>
<evidence type="ECO:0000313" key="4">
    <source>
        <dbReference type="Proteomes" id="UP000001194"/>
    </source>
</evidence>
<feature type="chain" id="PRO_5002747130" evidence="2">
    <location>
        <begin position="22"/>
        <end position="721"/>
    </location>
</feature>
<name>B0DAL7_LACBS</name>
<feature type="signal peptide" evidence="2">
    <location>
        <begin position="1"/>
        <end position="21"/>
    </location>
</feature>
<reference evidence="3 4" key="1">
    <citation type="journal article" date="2008" name="Nature">
        <title>The genome of Laccaria bicolor provides insights into mycorrhizal symbiosis.</title>
        <authorList>
            <person name="Martin F."/>
            <person name="Aerts A."/>
            <person name="Ahren D."/>
            <person name="Brun A."/>
            <person name="Danchin E.G.J."/>
            <person name="Duchaussoy F."/>
            <person name="Gibon J."/>
            <person name="Kohler A."/>
            <person name="Lindquist E."/>
            <person name="Pereda V."/>
            <person name="Salamov A."/>
            <person name="Shapiro H.J."/>
            <person name="Wuyts J."/>
            <person name="Blaudez D."/>
            <person name="Buee M."/>
            <person name="Brokstein P."/>
            <person name="Canbaeck B."/>
            <person name="Cohen D."/>
            <person name="Courty P.E."/>
            <person name="Coutinho P.M."/>
            <person name="Delaruelle C."/>
            <person name="Detter J.C."/>
            <person name="Deveau A."/>
            <person name="DiFazio S."/>
            <person name="Duplessis S."/>
            <person name="Fraissinet-Tachet L."/>
            <person name="Lucic E."/>
            <person name="Frey-Klett P."/>
            <person name="Fourrey C."/>
            <person name="Feussner I."/>
            <person name="Gay G."/>
            <person name="Grimwood J."/>
            <person name="Hoegger P.J."/>
            <person name="Jain P."/>
            <person name="Kilaru S."/>
            <person name="Labbe J."/>
            <person name="Lin Y.C."/>
            <person name="Legue V."/>
            <person name="Le Tacon F."/>
            <person name="Marmeisse R."/>
            <person name="Melayah D."/>
            <person name="Montanini B."/>
            <person name="Muratet M."/>
            <person name="Nehls U."/>
            <person name="Niculita-Hirzel H."/>
            <person name="Oudot-Le Secq M.P."/>
            <person name="Peter M."/>
            <person name="Quesneville H."/>
            <person name="Rajashekar B."/>
            <person name="Reich M."/>
            <person name="Rouhier N."/>
            <person name="Schmutz J."/>
            <person name="Yin T."/>
            <person name="Chalot M."/>
            <person name="Henrissat B."/>
            <person name="Kuees U."/>
            <person name="Lucas S."/>
            <person name="Van de Peer Y."/>
            <person name="Podila G.K."/>
            <person name="Polle A."/>
            <person name="Pukkila P.J."/>
            <person name="Richardson P.M."/>
            <person name="Rouze P."/>
            <person name="Sanders I.R."/>
            <person name="Stajich J.E."/>
            <person name="Tunlid A."/>
            <person name="Tuskan G."/>
            <person name="Grigoriev I.V."/>
        </authorList>
    </citation>
    <scope>NUCLEOTIDE SEQUENCE [LARGE SCALE GENOMIC DNA]</scope>
    <source>
        <strain evidence="4">S238N-H82 / ATCC MYA-4686</strain>
    </source>
</reference>
<sequence length="721" mass="75645">MLNKSSFRYIALAILATQVIGREFLLERDNRPVYLYPRRFGQEQPAVLQKLRDACPGQVCGTLAGQAVSPLLAAQGECTQQDMADAIIDASKQFDAATQANMVAIAVEYRQVEKNTPPDFTTNPPSLRNSVFCQKAPKNAQLNGLVQAQDPANDPNLFFDPATQATVKKGAQPNTLPFGGAAMAQPTLTCNDVPVTSTVTVVVSSVTTPTPTAVAGANFGSCSIPQIEFGNIGIITQFVCDTLTNSCKANQAAKDTCKTAQTAAAAAAVGTGAQADAFNSLFGVQTQFVNVAAVDNQGNIIAGTGNSAASPTAAAPADFGSCSVPQIEFGVGFDGRRETSFQPVDKRTPFFSIFLTFVDPSQESYNHGSAQNIGIITPNQPAKDICAKAQTAASTAAAKTGAQADAFNAVFGIKTNFTNVSAVDDQGNVIAGTGNPAASPTAAAPADFGSCTVPQIEFGVGFDGRKETSFQPTDKQSFNHGSAQNIGIITQFICDTLTNSCKANQSAKDICAKAQTAATAAAAKTGAQADAFNLVFGIKSYSHERALVPTSYRLPDNDTPQQTDDFSIDPTLLRSLPVKSRRLYVATAVQGASVLFERVPPSFFLPSPTFAVEIACQVPSEKNTQKTLILFNQGREQKLKIGGKRGELVEQPERRDCRNPARAATFSKLPLTGNPLNNQTSFQNGDGEYVVGGRSGNTTIGAWGDTTSNNGSGGTAMAAEA</sequence>
<accession>B0DAL7</accession>
<keyword evidence="2" id="KW-0732">Signal</keyword>
<dbReference type="Proteomes" id="UP000001194">
    <property type="component" value="Unassembled WGS sequence"/>
</dbReference>
<evidence type="ECO:0000313" key="3">
    <source>
        <dbReference type="EMBL" id="EDR08556.1"/>
    </source>
</evidence>
<dbReference type="InParanoid" id="B0DAL7"/>
<feature type="region of interest" description="Disordered" evidence="1">
    <location>
        <begin position="700"/>
        <end position="721"/>
    </location>
</feature>
<dbReference type="EMBL" id="DS547101">
    <property type="protein sequence ID" value="EDR08556.1"/>
    <property type="molecule type" value="Genomic_DNA"/>
</dbReference>
<dbReference type="KEGG" id="lbc:LACBIDRAFT_327087"/>
<dbReference type="GeneID" id="6076391"/>
<evidence type="ECO:0000256" key="2">
    <source>
        <dbReference type="SAM" id="SignalP"/>
    </source>
</evidence>
<dbReference type="HOGENOM" id="CLU_383587_0_0_1"/>